<dbReference type="PANTHER" id="PTHR36122:SF2">
    <property type="entry name" value="NICOTINAMIDE RIBOSIDE TRANSPORTER PNUC"/>
    <property type="match status" value="1"/>
</dbReference>
<dbReference type="EMBL" id="JXJW01000009">
    <property type="protein sequence ID" value="PCS06806.1"/>
    <property type="molecule type" value="Genomic_DNA"/>
</dbReference>
<name>A0A2A5RZX9_9LACT</name>
<protein>
    <submittedName>
        <fullName evidence="9">Transport protein</fullName>
    </submittedName>
</protein>
<gene>
    <name evidence="9" type="ORF">RU86_GL002249</name>
</gene>
<evidence type="ECO:0000313" key="10">
    <source>
        <dbReference type="Proteomes" id="UP000218282"/>
    </source>
</evidence>
<evidence type="ECO:0000256" key="8">
    <source>
        <dbReference type="SAM" id="Phobius"/>
    </source>
</evidence>
<evidence type="ECO:0000256" key="7">
    <source>
        <dbReference type="ARBA" id="ARBA00023136"/>
    </source>
</evidence>
<feature type="transmembrane region" description="Helical" evidence="8">
    <location>
        <begin position="145"/>
        <end position="165"/>
    </location>
</feature>
<dbReference type="AlphaFoldDB" id="A0A2A5RZX9"/>
<dbReference type="PANTHER" id="PTHR36122">
    <property type="entry name" value="NICOTINAMIDE RIBOSIDE TRANSPORTER PNUC"/>
    <property type="match status" value="1"/>
</dbReference>
<evidence type="ECO:0000256" key="6">
    <source>
        <dbReference type="ARBA" id="ARBA00022989"/>
    </source>
</evidence>
<keyword evidence="4" id="KW-1003">Cell membrane</keyword>
<evidence type="ECO:0000256" key="3">
    <source>
        <dbReference type="ARBA" id="ARBA00022448"/>
    </source>
</evidence>
<evidence type="ECO:0000256" key="5">
    <source>
        <dbReference type="ARBA" id="ARBA00022692"/>
    </source>
</evidence>
<dbReference type="GO" id="GO:0034257">
    <property type="term" value="F:nicotinamide riboside transmembrane transporter activity"/>
    <property type="evidence" value="ECO:0007669"/>
    <property type="project" value="InterPro"/>
</dbReference>
<dbReference type="NCBIfam" id="TIGR01528">
    <property type="entry name" value="NMN_trans_PnuC"/>
    <property type="match status" value="1"/>
</dbReference>
<feature type="transmembrane region" description="Helical" evidence="8">
    <location>
        <begin position="196"/>
        <end position="215"/>
    </location>
</feature>
<evidence type="ECO:0000313" key="9">
    <source>
        <dbReference type="EMBL" id="PCS06806.1"/>
    </source>
</evidence>
<accession>A0A2A5RZX9</accession>
<feature type="transmembrane region" description="Helical" evidence="8">
    <location>
        <begin position="57"/>
        <end position="75"/>
    </location>
</feature>
<proteinExistence type="inferred from homology"/>
<sequence>MMQTQLNILGMGLKKCFNPKAITGELGSLSIKDYLLLSILLASQVVAFFLSGTFDSMSSLSLIVGIVTIVNLILVNRGRLTNFTFGIVATIFWLIVAAKSHLVGDVFSQSYYLVMQFIGIYAWQKDMLKTHGTEVTPKNMTRSKVILAILGFVIIYGLVLLTSHHLGGQQIVLDATLLPLAIVSQLLMTYGYRSQWVGWILIDIINVIIWFNAWQTTGNSVFGMLILQVAMLVNAFYGAYLWFTKDVSSDTETIPATK</sequence>
<dbReference type="RefSeq" id="WP_096814417.1">
    <property type="nucleotide sequence ID" value="NZ_JXJW01000009.1"/>
</dbReference>
<keyword evidence="10" id="KW-1185">Reference proteome</keyword>
<feature type="transmembrane region" description="Helical" evidence="8">
    <location>
        <begin position="106"/>
        <end position="124"/>
    </location>
</feature>
<feature type="transmembrane region" description="Helical" evidence="8">
    <location>
        <begin position="221"/>
        <end position="243"/>
    </location>
</feature>
<keyword evidence="7 8" id="KW-0472">Membrane</keyword>
<comment type="similarity">
    <text evidence="2">Belongs to the nicotinamide ribonucleoside (NR) uptake permease (TC 4.B.1) family.</text>
</comment>
<keyword evidence="6 8" id="KW-1133">Transmembrane helix</keyword>
<evidence type="ECO:0000256" key="2">
    <source>
        <dbReference type="ARBA" id="ARBA00006669"/>
    </source>
</evidence>
<dbReference type="InterPro" id="IPR006419">
    <property type="entry name" value="NMN_transpt_PnuC"/>
</dbReference>
<evidence type="ECO:0000256" key="1">
    <source>
        <dbReference type="ARBA" id="ARBA00004651"/>
    </source>
</evidence>
<dbReference type="Pfam" id="PF04973">
    <property type="entry name" value="NMN_transporter"/>
    <property type="match status" value="1"/>
</dbReference>
<feature type="transmembrane region" description="Helical" evidence="8">
    <location>
        <begin position="82"/>
        <end position="100"/>
    </location>
</feature>
<dbReference type="GO" id="GO:0005886">
    <property type="term" value="C:plasma membrane"/>
    <property type="evidence" value="ECO:0007669"/>
    <property type="project" value="UniProtKB-SubCell"/>
</dbReference>
<comment type="subcellular location">
    <subcellularLocation>
        <location evidence="1">Cell membrane</location>
        <topology evidence="1">Multi-pass membrane protein</topology>
    </subcellularLocation>
</comment>
<evidence type="ECO:0000256" key="4">
    <source>
        <dbReference type="ARBA" id="ARBA00022475"/>
    </source>
</evidence>
<reference evidence="9 10" key="1">
    <citation type="submission" date="2014-12" db="EMBL/GenBank/DDBJ databases">
        <title>Draft genome sequences of 10 type strains of Lactococcus.</title>
        <authorList>
            <person name="Sun Z."/>
            <person name="Zhong Z."/>
            <person name="Liu W."/>
            <person name="Zhang W."/>
            <person name="Zhang H."/>
        </authorList>
    </citation>
    <scope>NUCLEOTIDE SEQUENCE [LARGE SCALE GENOMIC DNA]</scope>
    <source>
        <strain evidence="9 10">DSM 6634</strain>
    </source>
</reference>
<keyword evidence="5 8" id="KW-0812">Transmembrane</keyword>
<organism evidence="9 10">
    <name type="scientific">Pseudolactococcus piscium</name>
    <dbReference type="NCBI Taxonomy" id="1364"/>
    <lineage>
        <taxon>Bacteria</taxon>
        <taxon>Bacillati</taxon>
        <taxon>Bacillota</taxon>
        <taxon>Bacilli</taxon>
        <taxon>Lactobacillales</taxon>
        <taxon>Streptococcaceae</taxon>
        <taxon>Pseudolactococcus</taxon>
    </lineage>
</organism>
<comment type="caution">
    <text evidence="9">The sequence shown here is derived from an EMBL/GenBank/DDBJ whole genome shotgun (WGS) entry which is preliminary data.</text>
</comment>
<dbReference type="Proteomes" id="UP000218282">
    <property type="component" value="Unassembled WGS sequence"/>
</dbReference>
<keyword evidence="3" id="KW-0813">Transport</keyword>